<organism evidence="2 3">
    <name type="scientific">Halovulum marinum</name>
    <dbReference type="NCBI Taxonomy" id="2662447"/>
    <lineage>
        <taxon>Bacteria</taxon>
        <taxon>Pseudomonadati</taxon>
        <taxon>Pseudomonadota</taxon>
        <taxon>Alphaproteobacteria</taxon>
        <taxon>Rhodobacterales</taxon>
        <taxon>Paracoccaceae</taxon>
        <taxon>Halovulum</taxon>
    </lineage>
</organism>
<dbReference type="EMBL" id="WIND01000002">
    <property type="protein sequence ID" value="MSU88897.1"/>
    <property type="molecule type" value="Genomic_DNA"/>
</dbReference>
<dbReference type="AlphaFoldDB" id="A0A6L5YXD6"/>
<evidence type="ECO:0000313" key="3">
    <source>
        <dbReference type="Proteomes" id="UP000474957"/>
    </source>
</evidence>
<accession>A0A6L5YXD6</accession>
<keyword evidence="3" id="KW-1185">Reference proteome</keyword>
<proteinExistence type="predicted"/>
<feature type="compositionally biased region" description="Basic and acidic residues" evidence="1">
    <location>
        <begin position="44"/>
        <end position="57"/>
    </location>
</feature>
<protein>
    <submittedName>
        <fullName evidence="2">Uncharacterized protein</fullName>
    </submittedName>
</protein>
<evidence type="ECO:0000313" key="2">
    <source>
        <dbReference type="EMBL" id="MSU88897.1"/>
    </source>
</evidence>
<sequence length="77" mass="8146">MAGHRFRTTVPAIRGGFPVSGRQGGGEVRTPGGKMSAGIGAVAPKDEPRHRPTHSHDTIRALLPLTAQAGRPQREDN</sequence>
<reference evidence="2 3" key="1">
    <citation type="submission" date="2019-10" db="EMBL/GenBank/DDBJ databases">
        <title>Cognatihalovulum marinum gen. nov. sp. nov., a new member of the family Rhodobacteraceae isolated from deep seawater of the Northwest Indian Ocean.</title>
        <authorList>
            <person name="Ruan C."/>
            <person name="Wang J."/>
            <person name="Zheng X."/>
            <person name="Song L."/>
            <person name="Zhu Y."/>
            <person name="Huang Y."/>
            <person name="Lu Z."/>
            <person name="Du W."/>
            <person name="Huang L."/>
            <person name="Dai X."/>
        </authorList>
    </citation>
    <scope>NUCLEOTIDE SEQUENCE [LARGE SCALE GENOMIC DNA]</scope>
    <source>
        <strain evidence="2 3">2CG4</strain>
    </source>
</reference>
<feature type="region of interest" description="Disordered" evidence="1">
    <location>
        <begin position="1"/>
        <end position="57"/>
    </location>
</feature>
<name>A0A6L5YXD6_9RHOB</name>
<dbReference type="Proteomes" id="UP000474957">
    <property type="component" value="Unassembled WGS sequence"/>
</dbReference>
<dbReference type="RefSeq" id="WP_154445341.1">
    <property type="nucleotide sequence ID" value="NZ_WIND01000002.1"/>
</dbReference>
<gene>
    <name evidence="2" type="ORF">GE300_04575</name>
</gene>
<evidence type="ECO:0000256" key="1">
    <source>
        <dbReference type="SAM" id="MobiDB-lite"/>
    </source>
</evidence>
<comment type="caution">
    <text evidence="2">The sequence shown here is derived from an EMBL/GenBank/DDBJ whole genome shotgun (WGS) entry which is preliminary data.</text>
</comment>